<evidence type="ECO:0000313" key="2">
    <source>
        <dbReference type="EMBL" id="MFC6824010.1"/>
    </source>
</evidence>
<feature type="transmembrane region" description="Helical" evidence="1">
    <location>
        <begin position="94"/>
        <end position="119"/>
    </location>
</feature>
<dbReference type="EMBL" id="JBHSXH010000009">
    <property type="protein sequence ID" value="MFC6824010.1"/>
    <property type="molecule type" value="Genomic_DNA"/>
</dbReference>
<dbReference type="Pfam" id="PF17647">
    <property type="entry name" value="DUF5518"/>
    <property type="match status" value="1"/>
</dbReference>
<keyword evidence="1" id="KW-0472">Membrane</keyword>
<comment type="caution">
    <text evidence="2">The sequence shown here is derived from an EMBL/GenBank/DDBJ whole genome shotgun (WGS) entry which is preliminary data.</text>
</comment>
<name>A0ABD5TUB5_9EURY</name>
<sequence length="122" mass="11357">MAIDWRAVAVGFVVILVVGAVGLSLPVIGQIGAGLLGGFAAGYLAGGSLGHGAWNGLVAGSISGIILTVGLALLGSLVGLAGGPIGSAIGGGGVLLVGLVVTLLFAIDSAVAGAVGSWAKGV</sequence>
<dbReference type="AlphaFoldDB" id="A0ABD5TUB5"/>
<dbReference type="RefSeq" id="WP_379692589.1">
    <property type="nucleotide sequence ID" value="NZ_JBHSXH010000009.1"/>
</dbReference>
<keyword evidence="3" id="KW-1185">Reference proteome</keyword>
<proteinExistence type="predicted"/>
<dbReference type="InterPro" id="IPR040493">
    <property type="entry name" value="DUF5518"/>
</dbReference>
<evidence type="ECO:0000313" key="3">
    <source>
        <dbReference type="Proteomes" id="UP001596408"/>
    </source>
</evidence>
<feature type="transmembrane region" description="Helical" evidence="1">
    <location>
        <begin position="57"/>
        <end position="82"/>
    </location>
</feature>
<evidence type="ECO:0000256" key="1">
    <source>
        <dbReference type="SAM" id="Phobius"/>
    </source>
</evidence>
<accession>A0ABD5TUB5</accession>
<reference evidence="2 3" key="1">
    <citation type="journal article" date="2019" name="Int. J. Syst. Evol. Microbiol.">
        <title>The Global Catalogue of Microorganisms (GCM) 10K type strain sequencing project: providing services to taxonomists for standard genome sequencing and annotation.</title>
        <authorList>
            <consortium name="The Broad Institute Genomics Platform"/>
            <consortium name="The Broad Institute Genome Sequencing Center for Infectious Disease"/>
            <person name="Wu L."/>
            <person name="Ma J."/>
        </authorList>
    </citation>
    <scope>NUCLEOTIDE SEQUENCE [LARGE SCALE GENOMIC DNA]</scope>
    <source>
        <strain evidence="2 3">YIM 94188</strain>
    </source>
</reference>
<keyword evidence="1" id="KW-1133">Transmembrane helix</keyword>
<dbReference type="Proteomes" id="UP001596408">
    <property type="component" value="Unassembled WGS sequence"/>
</dbReference>
<protein>
    <submittedName>
        <fullName evidence="2">DUF5518 domain-containing protein</fullName>
    </submittedName>
</protein>
<keyword evidence="1" id="KW-0812">Transmembrane</keyword>
<organism evidence="2 3">
    <name type="scientific">Halopelagius fulvigenes</name>
    <dbReference type="NCBI Taxonomy" id="1198324"/>
    <lineage>
        <taxon>Archaea</taxon>
        <taxon>Methanobacteriati</taxon>
        <taxon>Methanobacteriota</taxon>
        <taxon>Stenosarchaea group</taxon>
        <taxon>Halobacteria</taxon>
        <taxon>Halobacteriales</taxon>
        <taxon>Haloferacaceae</taxon>
    </lineage>
</organism>
<feature type="transmembrane region" description="Helical" evidence="1">
    <location>
        <begin position="12"/>
        <end position="45"/>
    </location>
</feature>
<gene>
    <name evidence="2" type="ORF">ACFQEV_03245</name>
</gene>